<name>A0ABS3J320_9HYPH</name>
<feature type="domain" description="RecX second three-helical" evidence="6">
    <location>
        <begin position="74"/>
        <end position="114"/>
    </location>
</feature>
<dbReference type="Gene3D" id="1.10.10.10">
    <property type="entry name" value="Winged helix-like DNA-binding domain superfamily/Winged helix DNA-binding domain"/>
    <property type="match status" value="1"/>
</dbReference>
<evidence type="ECO:0000256" key="2">
    <source>
        <dbReference type="ARBA" id="ARBA00009695"/>
    </source>
</evidence>
<evidence type="ECO:0000256" key="5">
    <source>
        <dbReference type="HAMAP-Rule" id="MF_01114"/>
    </source>
</evidence>
<evidence type="ECO:0000256" key="4">
    <source>
        <dbReference type="ARBA" id="ARBA00022490"/>
    </source>
</evidence>
<dbReference type="Pfam" id="PF02631">
    <property type="entry name" value="RecX_HTH2"/>
    <property type="match status" value="1"/>
</dbReference>
<evidence type="ECO:0000313" key="7">
    <source>
        <dbReference type="EMBL" id="MBO0904067.1"/>
    </source>
</evidence>
<accession>A0ABS3J320</accession>
<dbReference type="InterPro" id="IPR003783">
    <property type="entry name" value="Regulatory_RecX"/>
</dbReference>
<reference evidence="7 8" key="1">
    <citation type="submission" date="2021-03" db="EMBL/GenBank/DDBJ databases">
        <title>Whole genome sequence of Jiella sp. MQZ13P-4.</title>
        <authorList>
            <person name="Tuo L."/>
        </authorList>
    </citation>
    <scope>NUCLEOTIDE SEQUENCE [LARGE SCALE GENOMIC DNA]</scope>
    <source>
        <strain evidence="7 8">MQZ13P-4</strain>
    </source>
</reference>
<evidence type="ECO:0000256" key="1">
    <source>
        <dbReference type="ARBA" id="ARBA00004496"/>
    </source>
</evidence>
<evidence type="ECO:0000256" key="3">
    <source>
        <dbReference type="ARBA" id="ARBA00018111"/>
    </source>
</evidence>
<keyword evidence="8" id="KW-1185">Reference proteome</keyword>
<comment type="similarity">
    <text evidence="2 5">Belongs to the RecX family.</text>
</comment>
<comment type="caution">
    <text evidence="7">The sequence shown here is derived from an EMBL/GenBank/DDBJ whole genome shotgun (WGS) entry which is preliminary data.</text>
</comment>
<protein>
    <recommendedName>
        <fullName evidence="3 5">Regulatory protein RecX</fullName>
    </recommendedName>
</protein>
<proteinExistence type="inferred from homology"/>
<dbReference type="InterPro" id="IPR053924">
    <property type="entry name" value="RecX_HTH_2nd"/>
</dbReference>
<organism evidence="7 8">
    <name type="scientific">Jiella sonneratiae</name>
    <dbReference type="NCBI Taxonomy" id="2816856"/>
    <lineage>
        <taxon>Bacteria</taxon>
        <taxon>Pseudomonadati</taxon>
        <taxon>Pseudomonadota</taxon>
        <taxon>Alphaproteobacteria</taxon>
        <taxon>Hyphomicrobiales</taxon>
        <taxon>Aurantimonadaceae</taxon>
        <taxon>Jiella</taxon>
    </lineage>
</organism>
<evidence type="ECO:0000259" key="6">
    <source>
        <dbReference type="Pfam" id="PF02631"/>
    </source>
</evidence>
<dbReference type="EMBL" id="JAFMPY010000009">
    <property type="protein sequence ID" value="MBO0904067.1"/>
    <property type="molecule type" value="Genomic_DNA"/>
</dbReference>
<comment type="subcellular location">
    <subcellularLocation>
        <location evidence="1 5">Cytoplasm</location>
    </subcellularLocation>
</comment>
<evidence type="ECO:0000313" key="8">
    <source>
        <dbReference type="Proteomes" id="UP000664288"/>
    </source>
</evidence>
<dbReference type="InterPro" id="IPR036388">
    <property type="entry name" value="WH-like_DNA-bd_sf"/>
</dbReference>
<dbReference type="HAMAP" id="MF_01114">
    <property type="entry name" value="RecX"/>
    <property type="match status" value="1"/>
</dbReference>
<keyword evidence="4 5" id="KW-0963">Cytoplasm</keyword>
<gene>
    <name evidence="5" type="primary">recX</name>
    <name evidence="7" type="ORF">J1C47_10465</name>
</gene>
<sequence length="188" mass="20614">MATDPRTPRPISQEWLMRAAAHYLERYATSTDNLRRVLRRKLRRRALASGEATDGHEPLVEAVVARFSELGLLDDRRYAEAQLSSLRRKGASRMAAAARLSGKGVPREVVETALAGDETAETAAAAAYVRRRRFGRFRTPGRGGRPDDDRRRREIAAMVRAGFPMALAITAIDAGGDGDDPDEPAGES</sequence>
<dbReference type="RefSeq" id="WP_207350714.1">
    <property type="nucleotide sequence ID" value="NZ_JAFMPY010000009.1"/>
</dbReference>
<comment type="function">
    <text evidence="5">Modulates RecA activity.</text>
</comment>
<dbReference type="Proteomes" id="UP000664288">
    <property type="component" value="Unassembled WGS sequence"/>
</dbReference>